<evidence type="ECO:0000256" key="4">
    <source>
        <dbReference type="PROSITE-ProRule" id="PRU00320"/>
    </source>
</evidence>
<reference evidence="8" key="1">
    <citation type="journal article" date="2016" name="Ticks Tick Borne Dis.">
        <title>De novo assembly and annotation of the salivary gland transcriptome of Rhipicephalus appendiculatus male and female ticks during blood feeding.</title>
        <authorList>
            <person name="de Castro M.H."/>
            <person name="de Klerk D."/>
            <person name="Pienaar R."/>
            <person name="Latif A.A."/>
            <person name="Rees D.J."/>
            <person name="Mans B.J."/>
        </authorList>
    </citation>
    <scope>NUCLEOTIDE SEQUENCE</scope>
    <source>
        <tissue evidence="8">Salivary glands</tissue>
    </source>
</reference>
<dbReference type="InterPro" id="IPR007889">
    <property type="entry name" value="HTH_Psq"/>
</dbReference>
<dbReference type="Pfam" id="PF03221">
    <property type="entry name" value="HTH_Tnp_Tc5"/>
    <property type="match status" value="1"/>
</dbReference>
<dbReference type="AlphaFoldDB" id="A0A131YI47"/>
<feature type="DNA-binding region" description="H-T-H motif" evidence="4">
    <location>
        <begin position="50"/>
        <end position="70"/>
    </location>
</feature>
<feature type="compositionally biased region" description="Basic and acidic residues" evidence="5">
    <location>
        <begin position="7"/>
        <end position="24"/>
    </location>
</feature>
<keyword evidence="2 4" id="KW-0238">DNA-binding</keyword>
<evidence type="ECO:0000256" key="1">
    <source>
        <dbReference type="ARBA" id="ARBA00004123"/>
    </source>
</evidence>
<keyword evidence="3 4" id="KW-0539">Nucleus</keyword>
<feature type="domain" description="HTH CENPB-type" evidence="7">
    <location>
        <begin position="86"/>
        <end position="157"/>
    </location>
</feature>
<dbReference type="PROSITE" id="PS50960">
    <property type="entry name" value="HTH_PSQ"/>
    <property type="match status" value="1"/>
</dbReference>
<evidence type="ECO:0000256" key="2">
    <source>
        <dbReference type="ARBA" id="ARBA00023125"/>
    </source>
</evidence>
<dbReference type="InterPro" id="IPR004875">
    <property type="entry name" value="DDE_SF_endonuclease_dom"/>
</dbReference>
<dbReference type="SMART" id="SM00674">
    <property type="entry name" value="CENPB"/>
    <property type="match status" value="1"/>
</dbReference>
<evidence type="ECO:0000259" key="7">
    <source>
        <dbReference type="PROSITE" id="PS51253"/>
    </source>
</evidence>
<dbReference type="SUPFAM" id="SSF46689">
    <property type="entry name" value="Homeodomain-like"/>
    <property type="match status" value="2"/>
</dbReference>
<dbReference type="PROSITE" id="PS51253">
    <property type="entry name" value="HTH_CENPB"/>
    <property type="match status" value="1"/>
</dbReference>
<feature type="region of interest" description="Disordered" evidence="5">
    <location>
        <begin position="1"/>
        <end position="27"/>
    </location>
</feature>
<protein>
    <submittedName>
        <fullName evidence="8">Tigger transposable element-derived protein 4-like isoform</fullName>
    </submittedName>
</protein>
<dbReference type="InterPro" id="IPR006600">
    <property type="entry name" value="HTH_CenpB_DNA-bd_dom"/>
</dbReference>
<dbReference type="Pfam" id="PF04218">
    <property type="entry name" value="CENP-B_N"/>
    <property type="match status" value="1"/>
</dbReference>
<dbReference type="Pfam" id="PF03184">
    <property type="entry name" value="DDE_1"/>
    <property type="match status" value="1"/>
</dbReference>
<dbReference type="GO" id="GO:0005634">
    <property type="term" value="C:nucleus"/>
    <property type="evidence" value="ECO:0007669"/>
    <property type="project" value="UniProtKB-SubCell"/>
</dbReference>
<evidence type="ECO:0000259" key="6">
    <source>
        <dbReference type="PROSITE" id="PS50960"/>
    </source>
</evidence>
<sequence length="373" mass="42857">MSAHAMAHAEQRSTSRRKLEMETRKRQHNALSLATKVKIIQELDRNDLSKTEIAKKFNIPKSTLSRILKNKGKIEEAVKLGNFATDRMRMRTTAYKEIEDVLFLWFKRARSANFPISGPILEEKAKEIATRMGIEDFRVSDGWLSRFKKRHGLVFKTVSGESAAVNRDTCSHWQQGRLQEILEAYDQRDVFNVDEMGLFYKALPTKTLAYKGETCAGGKRSKDRIMVLVGANMDGSEKLKMVVVGKSKHPRCFKGVRMLPVTYHANGKAWMTQAIFETWLREEDRRFTQQNRKVIFIVDQCPAHGQVDRLKSISLEFLPPNATAIIQPMEQGIIQNLKVLYRRQVLQRMLLCADNKKDYNVDLLSALHILTNA</sequence>
<dbReference type="Gene3D" id="1.10.10.60">
    <property type="entry name" value="Homeodomain-like"/>
    <property type="match status" value="2"/>
</dbReference>
<dbReference type="InterPro" id="IPR009057">
    <property type="entry name" value="Homeodomain-like_sf"/>
</dbReference>
<comment type="subcellular location">
    <subcellularLocation>
        <location evidence="1 4">Nucleus</location>
    </subcellularLocation>
</comment>
<proteinExistence type="predicted"/>
<feature type="domain" description="HTH psq-type" evidence="6">
    <location>
        <begin position="22"/>
        <end position="74"/>
    </location>
</feature>
<organism evidence="8">
    <name type="scientific">Rhipicephalus appendiculatus</name>
    <name type="common">Brown ear tick</name>
    <dbReference type="NCBI Taxonomy" id="34631"/>
    <lineage>
        <taxon>Eukaryota</taxon>
        <taxon>Metazoa</taxon>
        <taxon>Ecdysozoa</taxon>
        <taxon>Arthropoda</taxon>
        <taxon>Chelicerata</taxon>
        <taxon>Arachnida</taxon>
        <taxon>Acari</taxon>
        <taxon>Parasitiformes</taxon>
        <taxon>Ixodida</taxon>
        <taxon>Ixodoidea</taxon>
        <taxon>Ixodidae</taxon>
        <taxon>Rhipicephalinae</taxon>
        <taxon>Rhipicephalus</taxon>
        <taxon>Rhipicephalus</taxon>
    </lineage>
</organism>
<dbReference type="PANTHER" id="PTHR19303:SF73">
    <property type="entry name" value="PROTEIN PDC2"/>
    <property type="match status" value="1"/>
</dbReference>
<dbReference type="InterPro" id="IPR050863">
    <property type="entry name" value="CenT-Element_Derived"/>
</dbReference>
<dbReference type="GO" id="GO:0003677">
    <property type="term" value="F:DNA binding"/>
    <property type="evidence" value="ECO:0007669"/>
    <property type="project" value="UniProtKB-UniRule"/>
</dbReference>
<accession>A0A131YI47</accession>
<evidence type="ECO:0000313" key="8">
    <source>
        <dbReference type="EMBL" id="JAP78627.1"/>
    </source>
</evidence>
<dbReference type="EMBL" id="GEDV01009930">
    <property type="protein sequence ID" value="JAP78627.1"/>
    <property type="molecule type" value="Transcribed_RNA"/>
</dbReference>
<dbReference type="PANTHER" id="PTHR19303">
    <property type="entry name" value="TRANSPOSON"/>
    <property type="match status" value="1"/>
</dbReference>
<dbReference type="CDD" id="cd00090">
    <property type="entry name" value="HTH_ARSR"/>
    <property type="match status" value="1"/>
</dbReference>
<dbReference type="InterPro" id="IPR011991">
    <property type="entry name" value="ArsR-like_HTH"/>
</dbReference>
<name>A0A131YI47_RHIAP</name>
<evidence type="ECO:0000256" key="5">
    <source>
        <dbReference type="SAM" id="MobiDB-lite"/>
    </source>
</evidence>
<evidence type="ECO:0000256" key="3">
    <source>
        <dbReference type="ARBA" id="ARBA00023242"/>
    </source>
</evidence>